<dbReference type="InterPro" id="IPR056697">
    <property type="entry name" value="DUF7795"/>
</dbReference>
<protein>
    <recommendedName>
        <fullName evidence="1">DUF7795 domain-containing protein</fullName>
    </recommendedName>
</protein>
<reference evidence="2 3" key="1">
    <citation type="submission" date="2018-06" db="EMBL/GenBank/DDBJ databases">
        <title>The Genome of Cuscuta australis (Dodder) Provides Insight into the Evolution of Plant Parasitism.</title>
        <authorList>
            <person name="Liu H."/>
        </authorList>
    </citation>
    <scope>NUCLEOTIDE SEQUENCE [LARGE SCALE GENOMIC DNA]</scope>
    <source>
        <strain evidence="3">cv. Yunnan</strain>
        <tissue evidence="2">Vines</tissue>
    </source>
</reference>
<sequence>MENQEDGSMHECGETMLRIFSKFMTSIVKFEELSSVGNKLLVGFQQGLEYVQRPRIEKYPDLVESIIKANETKRLVSYIESGCKNTNDSIQNINKLHTCHSELQDHKTKAKCLVDELGSLLDDTVATMQSAKYNLACAMDRDIDCDLDYETTLTERPSIVSSKTLIEVAMVMAAVCSMVKKDYAMQEKIISSLNLKSSTGELETYCLMWSLRPFIDDEIMQRAWKLVH</sequence>
<dbReference type="Pfam" id="PF25071">
    <property type="entry name" value="DUF7795"/>
    <property type="match status" value="1"/>
</dbReference>
<dbReference type="PANTHER" id="PTHR35305:SF2">
    <property type="entry name" value="FAD-BINDING PROTEIN"/>
    <property type="match status" value="1"/>
</dbReference>
<dbReference type="EMBL" id="NQVE01000194">
    <property type="protein sequence ID" value="RAL40269.1"/>
    <property type="molecule type" value="Genomic_DNA"/>
</dbReference>
<feature type="domain" description="DUF7795" evidence="1">
    <location>
        <begin position="13"/>
        <end position="131"/>
    </location>
</feature>
<name>A0A328D7E3_9ASTE</name>
<keyword evidence="3" id="KW-1185">Reference proteome</keyword>
<evidence type="ECO:0000313" key="3">
    <source>
        <dbReference type="Proteomes" id="UP000249390"/>
    </source>
</evidence>
<organism evidence="2 3">
    <name type="scientific">Cuscuta australis</name>
    <dbReference type="NCBI Taxonomy" id="267555"/>
    <lineage>
        <taxon>Eukaryota</taxon>
        <taxon>Viridiplantae</taxon>
        <taxon>Streptophyta</taxon>
        <taxon>Embryophyta</taxon>
        <taxon>Tracheophyta</taxon>
        <taxon>Spermatophyta</taxon>
        <taxon>Magnoliopsida</taxon>
        <taxon>eudicotyledons</taxon>
        <taxon>Gunneridae</taxon>
        <taxon>Pentapetalae</taxon>
        <taxon>asterids</taxon>
        <taxon>lamiids</taxon>
        <taxon>Solanales</taxon>
        <taxon>Convolvulaceae</taxon>
        <taxon>Cuscuteae</taxon>
        <taxon>Cuscuta</taxon>
        <taxon>Cuscuta subgen. Grammica</taxon>
        <taxon>Cuscuta sect. Cleistogrammica</taxon>
    </lineage>
</organism>
<dbReference type="AlphaFoldDB" id="A0A328D7E3"/>
<proteinExistence type="predicted"/>
<comment type="caution">
    <text evidence="2">The sequence shown here is derived from an EMBL/GenBank/DDBJ whole genome shotgun (WGS) entry which is preliminary data.</text>
</comment>
<gene>
    <name evidence="2" type="ORF">DM860_006339</name>
</gene>
<evidence type="ECO:0000313" key="2">
    <source>
        <dbReference type="EMBL" id="RAL40269.1"/>
    </source>
</evidence>
<accession>A0A328D7E3</accession>
<dbReference type="PANTHER" id="PTHR35305">
    <property type="entry name" value="FAD-BINDING PROTEIN"/>
    <property type="match status" value="1"/>
</dbReference>
<dbReference type="Proteomes" id="UP000249390">
    <property type="component" value="Unassembled WGS sequence"/>
</dbReference>
<evidence type="ECO:0000259" key="1">
    <source>
        <dbReference type="Pfam" id="PF25071"/>
    </source>
</evidence>